<dbReference type="PANTHER" id="PTHR46060">
    <property type="entry name" value="MARINER MOS1 TRANSPOSASE-LIKE PROTEIN"/>
    <property type="match status" value="1"/>
</dbReference>
<protein>
    <submittedName>
        <fullName evidence="1">Histone-lysine N-methyltransferase SETMAR</fullName>
    </submittedName>
</protein>
<sequence length="137" mass="15992">MQQSAAKVMASVFWDAHGIIFIDYLEKGRTINSDYYIALLERLKDEITEKRPHLKKKKVLLHQDNAPCHKSVKTMTKIHELGFELLPHPPYSPDLYPSDYFLFSDLKRMLAGKKFSSNEEVIAETEAYFEAKDKSYY</sequence>
<evidence type="ECO:0000313" key="2">
    <source>
        <dbReference type="Proteomes" id="UP000887013"/>
    </source>
</evidence>
<dbReference type="InterPro" id="IPR036397">
    <property type="entry name" value="RNaseH_sf"/>
</dbReference>
<dbReference type="Proteomes" id="UP000887013">
    <property type="component" value="Unassembled WGS sequence"/>
</dbReference>
<dbReference type="InterPro" id="IPR001888">
    <property type="entry name" value="Transposase_1"/>
</dbReference>
<comment type="caution">
    <text evidence="1">The sequence shown here is derived from an EMBL/GenBank/DDBJ whole genome shotgun (WGS) entry which is preliminary data.</text>
</comment>
<organism evidence="1 2">
    <name type="scientific">Nephila pilipes</name>
    <name type="common">Giant wood spider</name>
    <name type="synonym">Nephila maculata</name>
    <dbReference type="NCBI Taxonomy" id="299642"/>
    <lineage>
        <taxon>Eukaryota</taxon>
        <taxon>Metazoa</taxon>
        <taxon>Ecdysozoa</taxon>
        <taxon>Arthropoda</taxon>
        <taxon>Chelicerata</taxon>
        <taxon>Arachnida</taxon>
        <taxon>Araneae</taxon>
        <taxon>Araneomorphae</taxon>
        <taxon>Entelegynae</taxon>
        <taxon>Araneoidea</taxon>
        <taxon>Nephilidae</taxon>
        <taxon>Nephila</taxon>
    </lineage>
</organism>
<dbReference type="AlphaFoldDB" id="A0A8X6U5A5"/>
<keyword evidence="2" id="KW-1185">Reference proteome</keyword>
<evidence type="ECO:0000313" key="1">
    <source>
        <dbReference type="EMBL" id="GFT82754.1"/>
    </source>
</evidence>
<accession>A0A8X6U5A5</accession>
<dbReference type="GO" id="GO:0003676">
    <property type="term" value="F:nucleic acid binding"/>
    <property type="evidence" value="ECO:0007669"/>
    <property type="project" value="InterPro"/>
</dbReference>
<proteinExistence type="predicted"/>
<dbReference type="Gene3D" id="3.30.420.10">
    <property type="entry name" value="Ribonuclease H-like superfamily/Ribonuclease H"/>
    <property type="match status" value="1"/>
</dbReference>
<gene>
    <name evidence="1" type="primary">SETMAR</name>
    <name evidence="1" type="ORF">NPIL_484821</name>
</gene>
<dbReference type="OrthoDB" id="6435573at2759"/>
<dbReference type="EMBL" id="BMAW01072403">
    <property type="protein sequence ID" value="GFT82754.1"/>
    <property type="molecule type" value="Genomic_DNA"/>
</dbReference>
<dbReference type="PANTHER" id="PTHR46060:SF1">
    <property type="entry name" value="MARINER MOS1 TRANSPOSASE-LIKE PROTEIN"/>
    <property type="match status" value="1"/>
</dbReference>
<name>A0A8X6U5A5_NEPPI</name>
<dbReference type="InterPro" id="IPR052709">
    <property type="entry name" value="Transposase-MT_Hybrid"/>
</dbReference>
<dbReference type="Pfam" id="PF01359">
    <property type="entry name" value="Transposase_1"/>
    <property type="match status" value="1"/>
</dbReference>
<reference evidence="1" key="1">
    <citation type="submission" date="2020-08" db="EMBL/GenBank/DDBJ databases">
        <title>Multicomponent nature underlies the extraordinary mechanical properties of spider dragline silk.</title>
        <authorList>
            <person name="Kono N."/>
            <person name="Nakamura H."/>
            <person name="Mori M."/>
            <person name="Yoshida Y."/>
            <person name="Ohtoshi R."/>
            <person name="Malay A.D."/>
            <person name="Moran D.A.P."/>
            <person name="Tomita M."/>
            <person name="Numata K."/>
            <person name="Arakawa K."/>
        </authorList>
    </citation>
    <scope>NUCLEOTIDE SEQUENCE</scope>
</reference>